<feature type="compositionally biased region" description="Acidic residues" evidence="8">
    <location>
        <begin position="109"/>
        <end position="122"/>
    </location>
</feature>
<keyword evidence="10" id="KW-1185">Reference proteome</keyword>
<evidence type="ECO:0000256" key="5">
    <source>
        <dbReference type="ARBA" id="ARBA00023187"/>
    </source>
</evidence>
<feature type="compositionally biased region" description="Basic and acidic residues" evidence="8">
    <location>
        <begin position="347"/>
        <end position="377"/>
    </location>
</feature>
<comment type="similarity">
    <text evidence="2 7">Belongs to the PRP38 family.</text>
</comment>
<evidence type="ECO:0000256" key="2">
    <source>
        <dbReference type="ARBA" id="ARBA00006164"/>
    </source>
</evidence>
<comment type="subcellular location">
    <subcellularLocation>
        <location evidence="1 7">Nucleus</location>
    </subcellularLocation>
</comment>
<evidence type="ECO:0000256" key="4">
    <source>
        <dbReference type="ARBA" id="ARBA00022728"/>
    </source>
</evidence>
<feature type="region of interest" description="Disordered" evidence="8">
    <location>
        <begin position="241"/>
        <end position="392"/>
    </location>
</feature>
<dbReference type="GO" id="GO:0000398">
    <property type="term" value="P:mRNA splicing, via spliceosome"/>
    <property type="evidence" value="ECO:0007669"/>
    <property type="project" value="UniProtKB-UniRule"/>
</dbReference>
<dbReference type="InterPro" id="IPR005037">
    <property type="entry name" value="PRP38"/>
</dbReference>
<dbReference type="Pfam" id="PF03371">
    <property type="entry name" value="PRP38"/>
    <property type="match status" value="1"/>
</dbReference>
<dbReference type="Proteomes" id="UP000799640">
    <property type="component" value="Unassembled WGS sequence"/>
</dbReference>
<dbReference type="AlphaFoldDB" id="A0A6G1HY77"/>
<gene>
    <name evidence="9" type="ORF">EJ06DRAFT_529986</name>
</gene>
<evidence type="ECO:0000256" key="8">
    <source>
        <dbReference type="SAM" id="MobiDB-lite"/>
    </source>
</evidence>
<evidence type="ECO:0000313" key="10">
    <source>
        <dbReference type="Proteomes" id="UP000799640"/>
    </source>
</evidence>
<proteinExistence type="inferred from homology"/>
<feature type="compositionally biased region" description="Basic and acidic residues" evidence="8">
    <location>
        <begin position="257"/>
        <end position="305"/>
    </location>
</feature>
<accession>A0A6G1HY77</accession>
<keyword evidence="4 7" id="KW-0747">Spliceosome</keyword>
<name>A0A6G1HY77_9PEZI</name>
<comment type="function">
    <text evidence="7">Required for pre-mRNA splicing.</text>
</comment>
<evidence type="ECO:0000313" key="9">
    <source>
        <dbReference type="EMBL" id="KAF2400894.1"/>
    </source>
</evidence>
<organism evidence="9 10">
    <name type="scientific">Trichodelitschia bisporula</name>
    <dbReference type="NCBI Taxonomy" id="703511"/>
    <lineage>
        <taxon>Eukaryota</taxon>
        <taxon>Fungi</taxon>
        <taxon>Dikarya</taxon>
        <taxon>Ascomycota</taxon>
        <taxon>Pezizomycotina</taxon>
        <taxon>Dothideomycetes</taxon>
        <taxon>Dothideomycetes incertae sedis</taxon>
        <taxon>Phaeotrichales</taxon>
        <taxon>Phaeotrichaceae</taxon>
        <taxon>Trichodelitschia</taxon>
    </lineage>
</organism>
<evidence type="ECO:0000256" key="3">
    <source>
        <dbReference type="ARBA" id="ARBA00022664"/>
    </source>
</evidence>
<dbReference type="GO" id="GO:0005681">
    <property type="term" value="C:spliceosomal complex"/>
    <property type="evidence" value="ECO:0007669"/>
    <property type="project" value="UniProtKB-KW"/>
</dbReference>
<feature type="region of interest" description="Disordered" evidence="8">
    <location>
        <begin position="109"/>
        <end position="129"/>
    </location>
</feature>
<reference evidence="9" key="1">
    <citation type="journal article" date="2020" name="Stud. Mycol.">
        <title>101 Dothideomycetes genomes: a test case for predicting lifestyles and emergence of pathogens.</title>
        <authorList>
            <person name="Haridas S."/>
            <person name="Albert R."/>
            <person name="Binder M."/>
            <person name="Bloem J."/>
            <person name="Labutti K."/>
            <person name="Salamov A."/>
            <person name="Andreopoulos B."/>
            <person name="Baker S."/>
            <person name="Barry K."/>
            <person name="Bills G."/>
            <person name="Bluhm B."/>
            <person name="Cannon C."/>
            <person name="Castanera R."/>
            <person name="Culley D."/>
            <person name="Daum C."/>
            <person name="Ezra D."/>
            <person name="Gonzalez J."/>
            <person name="Henrissat B."/>
            <person name="Kuo A."/>
            <person name="Liang C."/>
            <person name="Lipzen A."/>
            <person name="Lutzoni F."/>
            <person name="Magnuson J."/>
            <person name="Mondo S."/>
            <person name="Nolan M."/>
            <person name="Ohm R."/>
            <person name="Pangilinan J."/>
            <person name="Park H.-J."/>
            <person name="Ramirez L."/>
            <person name="Alfaro M."/>
            <person name="Sun H."/>
            <person name="Tritt A."/>
            <person name="Yoshinaga Y."/>
            <person name="Zwiers L.-H."/>
            <person name="Turgeon B."/>
            <person name="Goodwin S."/>
            <person name="Spatafora J."/>
            <person name="Crous P."/>
            <person name="Grigoriev I."/>
        </authorList>
    </citation>
    <scope>NUCLEOTIDE SEQUENCE</scope>
    <source>
        <strain evidence="9">CBS 262.69</strain>
    </source>
</reference>
<evidence type="ECO:0000256" key="6">
    <source>
        <dbReference type="ARBA" id="ARBA00023242"/>
    </source>
</evidence>
<protein>
    <recommendedName>
        <fullName evidence="7">Pre-mRNA-splicing factor 38</fullName>
    </recommendedName>
</protein>
<keyword evidence="3 7" id="KW-0507">mRNA processing</keyword>
<dbReference type="OrthoDB" id="190958at2759"/>
<keyword evidence="5 7" id="KW-0508">mRNA splicing</keyword>
<keyword evidence="6 7" id="KW-0539">Nucleus</keyword>
<evidence type="ECO:0000256" key="7">
    <source>
        <dbReference type="RuleBase" id="RU367025"/>
    </source>
</evidence>
<sequence>MATHKPDARALLDDRGYSGALIRGQNPALLIEKAVRDRITESYYWKEQCFGLNAATLCDRAASLAFIGGTYGGVGKPTPFLCLLFKMLQLVPERAIVLEYLNFRDRTEEDEVEEGEGENEGAPEEKENEEVVMRGFEGLGKPRGDFKYLRALAAFYIRLAWEPVEIYRTLEPLLSDWRKLKRRTREGFVLTTVDQFVDDLLTKDRVCATALWKIPARSLLEDLELLEPRVSPLGDELEELENEMEGVEEMRNVGSEEGERREDSADEYRDRSASRDSRDSYRRDRSASDDGYHSRRRSTLRDDSRRRSRTSSPNGYHHRSRSSDRDNHRRQSRSPRNGDYPRRRRSASRDGDRRRSRSSPRDQYRRREDESDEDGQRRRSSSPGSRRGERRD</sequence>
<dbReference type="PANTHER" id="PTHR23142">
    <property type="entry name" value="PRE-MRNA-SPLICING FACTOR 38A-RELATED"/>
    <property type="match status" value="1"/>
</dbReference>
<dbReference type="EMBL" id="ML996694">
    <property type="protein sequence ID" value="KAF2400894.1"/>
    <property type="molecule type" value="Genomic_DNA"/>
</dbReference>
<evidence type="ECO:0000256" key="1">
    <source>
        <dbReference type="ARBA" id="ARBA00004123"/>
    </source>
</evidence>